<sequence length="55" mass="6392">MSEIKIFQAKGNQVEVSVQFDNETVWLNRNQIVTLFDRDVKTIGKHIKMSLKKVS</sequence>
<keyword evidence="2" id="KW-1185">Reference proteome</keyword>
<gene>
    <name evidence="1" type="ORF">SAMN04487992_10625</name>
</gene>
<dbReference type="PANTHER" id="PTHR35810">
    <property type="entry name" value="CYTOPLASMIC PROTEIN-RELATED"/>
    <property type="match status" value="1"/>
</dbReference>
<dbReference type="AlphaFoldDB" id="A0A1G7HEJ7"/>
<evidence type="ECO:0008006" key="3">
    <source>
        <dbReference type="Google" id="ProtNLM"/>
    </source>
</evidence>
<protein>
    <recommendedName>
        <fullName evidence="3">Virulence protein RhuM family protein</fullName>
    </recommendedName>
</protein>
<organism evidence="1 2">
    <name type="scientific">Cellulophaga baltica</name>
    <dbReference type="NCBI Taxonomy" id="76594"/>
    <lineage>
        <taxon>Bacteria</taxon>
        <taxon>Pseudomonadati</taxon>
        <taxon>Bacteroidota</taxon>
        <taxon>Flavobacteriia</taxon>
        <taxon>Flavobacteriales</taxon>
        <taxon>Flavobacteriaceae</taxon>
        <taxon>Cellulophaga</taxon>
    </lineage>
</organism>
<reference evidence="2" key="1">
    <citation type="submission" date="2016-10" db="EMBL/GenBank/DDBJ databases">
        <authorList>
            <person name="Varghese N."/>
            <person name="Submissions S."/>
        </authorList>
    </citation>
    <scope>NUCLEOTIDE SEQUENCE [LARGE SCALE GENOMIC DNA]</scope>
    <source>
        <strain evidence="2">DSM 24729</strain>
    </source>
</reference>
<dbReference type="RefSeq" id="WP_254788342.1">
    <property type="nucleotide sequence ID" value="NZ_FNBD01000006.1"/>
</dbReference>
<dbReference type="EMBL" id="FNBD01000006">
    <property type="protein sequence ID" value="SDE98870.1"/>
    <property type="molecule type" value="Genomic_DNA"/>
</dbReference>
<proteinExistence type="predicted"/>
<evidence type="ECO:0000313" key="1">
    <source>
        <dbReference type="EMBL" id="SDE98870.1"/>
    </source>
</evidence>
<name>A0A1G7HEJ7_9FLAO</name>
<dbReference type="PANTHER" id="PTHR35810:SF1">
    <property type="entry name" value="CYTOPLASMIC PROTEIN"/>
    <property type="match status" value="1"/>
</dbReference>
<accession>A0A1G7HEJ7</accession>
<dbReference type="Proteomes" id="UP000182114">
    <property type="component" value="Unassembled WGS sequence"/>
</dbReference>
<evidence type="ECO:0000313" key="2">
    <source>
        <dbReference type="Proteomes" id="UP000182114"/>
    </source>
</evidence>